<dbReference type="EMBL" id="PVNH01000005">
    <property type="protein sequence ID" value="PRX47503.1"/>
    <property type="molecule type" value="Genomic_DNA"/>
</dbReference>
<dbReference type="GO" id="GO:0003677">
    <property type="term" value="F:DNA binding"/>
    <property type="evidence" value="ECO:0007669"/>
    <property type="project" value="UniProtKB-KW"/>
</dbReference>
<sequence>MAEYRVDDLARAAGTTVGNVRVYQDRDLLPPPMRRGRVAVYSEAHLARLRLILGLLERGYTFAQIREMLTAWESGRDLGDLLGLEQVLTQPWTDEAPQRIPLAELAAEFRGHGGAGTLDRLERLGVLQRDGANVIVHSPRLLNTGRELLAAGVPMAAVLELAGHVRRHTDELAATFLHMVEDHVLPSRDKDWTPNAGEVPELTDRAARLRPLAQATVAAFLAHSMSRALNDWIAGRFGPLLSQSERDRNYSGRR</sequence>
<dbReference type="Gene3D" id="1.10.1660.10">
    <property type="match status" value="1"/>
</dbReference>
<evidence type="ECO:0000259" key="2">
    <source>
        <dbReference type="PROSITE" id="PS50937"/>
    </source>
</evidence>
<dbReference type="Pfam" id="PF13411">
    <property type="entry name" value="MerR_1"/>
    <property type="match status" value="1"/>
</dbReference>
<gene>
    <name evidence="3" type="ORF">B0I33_10581</name>
</gene>
<keyword evidence="1" id="KW-0238">DNA-binding</keyword>
<evidence type="ECO:0000256" key="1">
    <source>
        <dbReference type="ARBA" id="ARBA00023125"/>
    </source>
</evidence>
<proteinExistence type="predicted"/>
<accession>A0A2T0LUI5</accession>
<dbReference type="Proteomes" id="UP000238362">
    <property type="component" value="Unassembled WGS sequence"/>
</dbReference>
<dbReference type="AlphaFoldDB" id="A0A2T0LUI5"/>
<protein>
    <submittedName>
        <fullName evidence="3">MerR-like DNA binding protein</fullName>
    </submittedName>
</protein>
<dbReference type="PROSITE" id="PS50937">
    <property type="entry name" value="HTH_MERR_2"/>
    <property type="match status" value="1"/>
</dbReference>
<organism evidence="3 4">
    <name type="scientific">Prauserella shujinwangii</name>
    <dbReference type="NCBI Taxonomy" id="1453103"/>
    <lineage>
        <taxon>Bacteria</taxon>
        <taxon>Bacillati</taxon>
        <taxon>Actinomycetota</taxon>
        <taxon>Actinomycetes</taxon>
        <taxon>Pseudonocardiales</taxon>
        <taxon>Pseudonocardiaceae</taxon>
        <taxon>Prauserella</taxon>
    </lineage>
</organism>
<dbReference type="SMART" id="SM00422">
    <property type="entry name" value="HTH_MERR"/>
    <property type="match status" value="1"/>
</dbReference>
<dbReference type="PANTHER" id="PTHR30204">
    <property type="entry name" value="REDOX-CYCLING DRUG-SENSING TRANSCRIPTIONAL ACTIVATOR SOXR"/>
    <property type="match status" value="1"/>
</dbReference>
<dbReference type="InterPro" id="IPR047057">
    <property type="entry name" value="MerR_fam"/>
</dbReference>
<dbReference type="InterPro" id="IPR000551">
    <property type="entry name" value="MerR-type_HTH_dom"/>
</dbReference>
<dbReference type="PANTHER" id="PTHR30204:SF93">
    <property type="entry name" value="HTH MERR-TYPE DOMAIN-CONTAINING PROTEIN"/>
    <property type="match status" value="1"/>
</dbReference>
<name>A0A2T0LUI5_9PSEU</name>
<evidence type="ECO:0000313" key="3">
    <source>
        <dbReference type="EMBL" id="PRX47503.1"/>
    </source>
</evidence>
<reference evidence="3 4" key="1">
    <citation type="submission" date="2018-03" db="EMBL/GenBank/DDBJ databases">
        <title>Genomic Encyclopedia of Type Strains, Phase III (KMG-III): the genomes of soil and plant-associated and newly described type strains.</title>
        <authorList>
            <person name="Whitman W."/>
        </authorList>
    </citation>
    <scope>NUCLEOTIDE SEQUENCE [LARGE SCALE GENOMIC DNA]</scope>
    <source>
        <strain evidence="3 4">CGMCC 4.7125</strain>
    </source>
</reference>
<comment type="caution">
    <text evidence="3">The sequence shown here is derived from an EMBL/GenBank/DDBJ whole genome shotgun (WGS) entry which is preliminary data.</text>
</comment>
<dbReference type="GO" id="GO:0003700">
    <property type="term" value="F:DNA-binding transcription factor activity"/>
    <property type="evidence" value="ECO:0007669"/>
    <property type="project" value="InterPro"/>
</dbReference>
<dbReference type="RefSeq" id="WP_245900646.1">
    <property type="nucleotide sequence ID" value="NZ_PVNH01000005.1"/>
</dbReference>
<dbReference type="InterPro" id="IPR009061">
    <property type="entry name" value="DNA-bd_dom_put_sf"/>
</dbReference>
<evidence type="ECO:0000313" key="4">
    <source>
        <dbReference type="Proteomes" id="UP000238362"/>
    </source>
</evidence>
<feature type="domain" description="HTH merR-type" evidence="2">
    <location>
        <begin position="3"/>
        <end position="71"/>
    </location>
</feature>
<keyword evidence="4" id="KW-1185">Reference proteome</keyword>
<dbReference type="SUPFAM" id="SSF46955">
    <property type="entry name" value="Putative DNA-binding domain"/>
    <property type="match status" value="1"/>
</dbReference>